<sequence>MAHSDMTPLEDDDENDVDEVDITNLGRSGERPVCAHCGKIGHEEAGCYDIIGYPSNWNSRGKGRAGRGGRGSRGGRWSSAGSGRGGGRSGGREYAAAAYTDVGHPHRYTDLVTDREGTTVTTQTTQAASSTLSNLTNEQVQRLLSLIESQPSQAIPKIVHIQYEDRNINIDHPAI</sequence>
<evidence type="ECO:0008006" key="4">
    <source>
        <dbReference type="Google" id="ProtNLM"/>
    </source>
</evidence>
<dbReference type="PANTHER" id="PTHR34222">
    <property type="entry name" value="GAG_PRE-INTEGRS DOMAIN-CONTAINING PROTEIN"/>
    <property type="match status" value="1"/>
</dbReference>
<gene>
    <name evidence="2" type="ORF">Cgig2_025559</name>
</gene>
<evidence type="ECO:0000313" key="2">
    <source>
        <dbReference type="EMBL" id="KAJ8429323.1"/>
    </source>
</evidence>
<reference evidence="2" key="1">
    <citation type="submission" date="2022-04" db="EMBL/GenBank/DDBJ databases">
        <title>Carnegiea gigantea Genome sequencing and assembly v2.</title>
        <authorList>
            <person name="Copetti D."/>
            <person name="Sanderson M.J."/>
            <person name="Burquez A."/>
            <person name="Wojciechowski M.F."/>
        </authorList>
    </citation>
    <scope>NUCLEOTIDE SEQUENCE</scope>
    <source>
        <strain evidence="2">SGP5-SGP5p</strain>
        <tissue evidence="2">Aerial part</tissue>
    </source>
</reference>
<evidence type="ECO:0000256" key="1">
    <source>
        <dbReference type="SAM" id="MobiDB-lite"/>
    </source>
</evidence>
<comment type="caution">
    <text evidence="2">The sequence shown here is derived from an EMBL/GenBank/DDBJ whole genome shotgun (WGS) entry which is preliminary data.</text>
</comment>
<dbReference type="OrthoDB" id="1750639at2759"/>
<dbReference type="PANTHER" id="PTHR34222:SF28">
    <property type="entry name" value="CCHC-TYPE DOMAIN-CONTAINING PROTEIN"/>
    <property type="match status" value="1"/>
</dbReference>
<accession>A0A9Q1JQR1</accession>
<dbReference type="AlphaFoldDB" id="A0A9Q1JQR1"/>
<keyword evidence="3" id="KW-1185">Reference proteome</keyword>
<dbReference type="Proteomes" id="UP001153076">
    <property type="component" value="Unassembled WGS sequence"/>
</dbReference>
<name>A0A9Q1JQR1_9CARY</name>
<organism evidence="2 3">
    <name type="scientific">Carnegiea gigantea</name>
    <dbReference type="NCBI Taxonomy" id="171969"/>
    <lineage>
        <taxon>Eukaryota</taxon>
        <taxon>Viridiplantae</taxon>
        <taxon>Streptophyta</taxon>
        <taxon>Embryophyta</taxon>
        <taxon>Tracheophyta</taxon>
        <taxon>Spermatophyta</taxon>
        <taxon>Magnoliopsida</taxon>
        <taxon>eudicotyledons</taxon>
        <taxon>Gunneridae</taxon>
        <taxon>Pentapetalae</taxon>
        <taxon>Caryophyllales</taxon>
        <taxon>Cactineae</taxon>
        <taxon>Cactaceae</taxon>
        <taxon>Cactoideae</taxon>
        <taxon>Echinocereeae</taxon>
        <taxon>Carnegiea</taxon>
    </lineage>
</organism>
<protein>
    <recommendedName>
        <fullName evidence="4">CCHC-type domain-containing protein</fullName>
    </recommendedName>
</protein>
<evidence type="ECO:0000313" key="3">
    <source>
        <dbReference type="Proteomes" id="UP001153076"/>
    </source>
</evidence>
<feature type="region of interest" description="Disordered" evidence="1">
    <location>
        <begin position="58"/>
        <end position="92"/>
    </location>
</feature>
<proteinExistence type="predicted"/>
<dbReference type="EMBL" id="JAKOGI010000907">
    <property type="protein sequence ID" value="KAJ8429323.1"/>
    <property type="molecule type" value="Genomic_DNA"/>
</dbReference>